<dbReference type="Gene3D" id="3.40.605.10">
    <property type="entry name" value="Aldehyde Dehydrogenase, Chain A, domain 1"/>
    <property type="match status" value="1"/>
</dbReference>
<dbReference type="Gene3D" id="3.40.309.10">
    <property type="entry name" value="Aldehyde Dehydrogenase, Chain A, domain 2"/>
    <property type="match status" value="1"/>
</dbReference>
<evidence type="ECO:0000256" key="5">
    <source>
        <dbReference type="PROSITE-ProRule" id="PRU10007"/>
    </source>
</evidence>
<dbReference type="RefSeq" id="XP_070885897.1">
    <property type="nucleotide sequence ID" value="XM_071029213.1"/>
</dbReference>
<evidence type="ECO:0000259" key="7">
    <source>
        <dbReference type="Pfam" id="PF00171"/>
    </source>
</evidence>
<comment type="catalytic activity">
    <reaction evidence="4">
        <text>an aldehyde + NAD(+) + H2O = a carboxylate + NADH + 2 H(+)</text>
        <dbReference type="Rhea" id="RHEA:16185"/>
        <dbReference type="ChEBI" id="CHEBI:15377"/>
        <dbReference type="ChEBI" id="CHEBI:15378"/>
        <dbReference type="ChEBI" id="CHEBI:17478"/>
        <dbReference type="ChEBI" id="CHEBI:29067"/>
        <dbReference type="ChEBI" id="CHEBI:57540"/>
        <dbReference type="ChEBI" id="CHEBI:57945"/>
        <dbReference type="EC" id="1.2.1.3"/>
    </reaction>
</comment>
<feature type="active site" evidence="5">
    <location>
        <position position="232"/>
    </location>
</feature>
<evidence type="ECO:0000256" key="6">
    <source>
        <dbReference type="RuleBase" id="RU003345"/>
    </source>
</evidence>
<keyword evidence="9" id="KW-1185">Reference proteome</keyword>
<dbReference type="Proteomes" id="UP001610432">
    <property type="component" value="Unassembled WGS sequence"/>
</dbReference>
<proteinExistence type="inferred from homology"/>
<dbReference type="InterPro" id="IPR016160">
    <property type="entry name" value="Ald_DH_CS_CYS"/>
</dbReference>
<dbReference type="GeneID" id="98144285"/>
<dbReference type="EC" id="1.2.1.3" evidence="3"/>
<feature type="domain" description="Aldehyde dehydrogenase" evidence="7">
    <location>
        <begin position="3"/>
        <end position="458"/>
    </location>
</feature>
<dbReference type="InterPro" id="IPR016163">
    <property type="entry name" value="Ald_DH_C"/>
</dbReference>
<dbReference type="Pfam" id="PF00171">
    <property type="entry name" value="Aldedh"/>
    <property type="match status" value="1"/>
</dbReference>
<comment type="caution">
    <text evidence="8">The sequence shown here is derived from an EMBL/GenBank/DDBJ whole genome shotgun (WGS) entry which is preliminary data.</text>
</comment>
<name>A0ABR4LQV1_9EURO</name>
<evidence type="ECO:0000313" key="9">
    <source>
        <dbReference type="Proteomes" id="UP001610432"/>
    </source>
</evidence>
<gene>
    <name evidence="8" type="ORF">BJX67DRAFT_354397</name>
</gene>
<dbReference type="PANTHER" id="PTHR11699">
    <property type="entry name" value="ALDEHYDE DEHYDROGENASE-RELATED"/>
    <property type="match status" value="1"/>
</dbReference>
<dbReference type="PROSITE" id="PS00070">
    <property type="entry name" value="ALDEHYDE_DEHYDR_CYS"/>
    <property type="match status" value="1"/>
</dbReference>
<dbReference type="EMBL" id="JBFXLQ010000022">
    <property type="protein sequence ID" value="KAL2866918.1"/>
    <property type="molecule type" value="Genomic_DNA"/>
</dbReference>
<comment type="similarity">
    <text evidence="1 6">Belongs to the aldehyde dehydrogenase family.</text>
</comment>
<sequence length="466" mass="50943">MSNQIRTHSPSSGKVLFEHPGASLDQVGRIAQASEDAFHTYRELPLAERKAIIVKALEIIDANKEALAQELTSQMGRPISYTAGEIDTMRKRANYLLDLAEDSLKSIPGQPENGFRRYVKKEPVGPVLLATAWNYPYLITINALVPALLAGNTVLLRPSPQTPLVGERLVSYFQQAGLPQNVLQVVHFGAWEIFDEVVKIPQIQLVSFVGSTQGGIRLRQATAGRILPLNLELGGNDPAYVRADADLAYTAAQVVDGAVFNSGQSCCAIERVYVHADVHDAFVAEVQKELATYKLGDPHDKATTTGPVISHQAVKNIQSHIDDALSRGAVDSTPKNPSFDALPSEGSFIVPRVLTNVSHDMRVMREETFGPVIPIMKVSSDDQAVALMNDSDYGLTASVWTKDIQAGEHLIERIEAGTVFINRCDYPSPDLAWVGWKNSGLGCSLGPQSFDAFYKLKSFHIREKQG</sequence>
<evidence type="ECO:0000313" key="8">
    <source>
        <dbReference type="EMBL" id="KAL2866918.1"/>
    </source>
</evidence>
<protein>
    <recommendedName>
        <fullName evidence="3">aldehyde dehydrogenase (NAD(+))</fullName>
        <ecNumber evidence="3">1.2.1.3</ecNumber>
    </recommendedName>
</protein>
<accession>A0ABR4LQV1</accession>
<dbReference type="InterPro" id="IPR016161">
    <property type="entry name" value="Ald_DH/histidinol_DH"/>
</dbReference>
<dbReference type="PROSITE" id="PS00687">
    <property type="entry name" value="ALDEHYDE_DEHYDR_GLU"/>
    <property type="match status" value="1"/>
</dbReference>
<reference evidence="8 9" key="1">
    <citation type="submission" date="2024-07" db="EMBL/GenBank/DDBJ databases">
        <title>Section-level genome sequencing and comparative genomics of Aspergillus sections Usti and Cavernicolus.</title>
        <authorList>
            <consortium name="Lawrence Berkeley National Laboratory"/>
            <person name="Nybo J.L."/>
            <person name="Vesth T.C."/>
            <person name="Theobald S."/>
            <person name="Frisvad J.C."/>
            <person name="Larsen T.O."/>
            <person name="Kjaerboelling I."/>
            <person name="Rothschild-Mancinelli K."/>
            <person name="Lyhne E.K."/>
            <person name="Kogle M.E."/>
            <person name="Barry K."/>
            <person name="Clum A."/>
            <person name="Na H."/>
            <person name="Ledsgaard L."/>
            <person name="Lin J."/>
            <person name="Lipzen A."/>
            <person name="Kuo A."/>
            <person name="Riley R."/>
            <person name="Mondo S."/>
            <person name="Labutti K."/>
            <person name="Haridas S."/>
            <person name="Pangalinan J."/>
            <person name="Salamov A.A."/>
            <person name="Simmons B.A."/>
            <person name="Magnuson J.K."/>
            <person name="Chen J."/>
            <person name="Drula E."/>
            <person name="Henrissat B."/>
            <person name="Wiebenga A."/>
            <person name="Lubbers R.J."/>
            <person name="Gomes A.C."/>
            <person name="Macurrencykelacurrency M.R."/>
            <person name="Stajich J."/>
            <person name="Grigoriev I.V."/>
            <person name="Mortensen U.H."/>
            <person name="De Vries R.P."/>
            <person name="Baker S.E."/>
            <person name="Andersen M.R."/>
        </authorList>
    </citation>
    <scope>NUCLEOTIDE SEQUENCE [LARGE SCALE GENOMIC DNA]</scope>
    <source>
        <strain evidence="8 9">CBS 449.75</strain>
    </source>
</reference>
<evidence type="ECO:0000256" key="3">
    <source>
        <dbReference type="ARBA" id="ARBA00024226"/>
    </source>
</evidence>
<keyword evidence="2 6" id="KW-0560">Oxidoreductase</keyword>
<evidence type="ECO:0000256" key="2">
    <source>
        <dbReference type="ARBA" id="ARBA00023002"/>
    </source>
</evidence>
<evidence type="ECO:0000256" key="1">
    <source>
        <dbReference type="ARBA" id="ARBA00009986"/>
    </source>
</evidence>
<dbReference type="InterPro" id="IPR016162">
    <property type="entry name" value="Ald_DH_N"/>
</dbReference>
<dbReference type="SUPFAM" id="SSF53720">
    <property type="entry name" value="ALDH-like"/>
    <property type="match status" value="1"/>
</dbReference>
<dbReference type="CDD" id="cd07102">
    <property type="entry name" value="ALDH_EDX86601"/>
    <property type="match status" value="1"/>
</dbReference>
<dbReference type="InterPro" id="IPR029510">
    <property type="entry name" value="Ald_DH_CS_GLU"/>
</dbReference>
<organism evidence="8 9">
    <name type="scientific">Aspergillus lucknowensis</name>
    <dbReference type="NCBI Taxonomy" id="176173"/>
    <lineage>
        <taxon>Eukaryota</taxon>
        <taxon>Fungi</taxon>
        <taxon>Dikarya</taxon>
        <taxon>Ascomycota</taxon>
        <taxon>Pezizomycotina</taxon>
        <taxon>Eurotiomycetes</taxon>
        <taxon>Eurotiomycetidae</taxon>
        <taxon>Eurotiales</taxon>
        <taxon>Aspergillaceae</taxon>
        <taxon>Aspergillus</taxon>
        <taxon>Aspergillus subgen. Nidulantes</taxon>
    </lineage>
</organism>
<dbReference type="InterPro" id="IPR015590">
    <property type="entry name" value="Aldehyde_DH_dom"/>
</dbReference>
<evidence type="ECO:0000256" key="4">
    <source>
        <dbReference type="ARBA" id="ARBA00049194"/>
    </source>
</evidence>